<sequence>MGRFALQMMGAVSELERNTILENIKLGQGQRARMGKHITKLPLGYRFVDVPDSGPEARTLARDHPSGGGNRTAYFRAVCVWPGSEVDRQ</sequence>
<dbReference type="InterPro" id="IPR006119">
    <property type="entry name" value="Resolv_N"/>
</dbReference>
<reference evidence="2" key="1">
    <citation type="submission" date="2021-06" db="EMBL/GenBank/DDBJ databases">
        <authorList>
            <person name="Criscuolo A."/>
        </authorList>
    </citation>
    <scope>NUCLEOTIDE SEQUENCE</scope>
    <source>
        <strain evidence="2">CIP111600</strain>
    </source>
</reference>
<dbReference type="GO" id="GO:0003677">
    <property type="term" value="F:DNA binding"/>
    <property type="evidence" value="ECO:0007669"/>
    <property type="project" value="InterPro"/>
</dbReference>
<dbReference type="GO" id="GO:0000150">
    <property type="term" value="F:DNA strand exchange activity"/>
    <property type="evidence" value="ECO:0007669"/>
    <property type="project" value="InterPro"/>
</dbReference>
<gene>
    <name evidence="2" type="ORF">PAESOLCIP111_05921</name>
</gene>
<evidence type="ECO:0000313" key="3">
    <source>
        <dbReference type="Proteomes" id="UP000693672"/>
    </source>
</evidence>
<dbReference type="EMBL" id="CAJVAS010000050">
    <property type="protein sequence ID" value="CAG7649676.1"/>
    <property type="molecule type" value="Genomic_DNA"/>
</dbReference>
<name>A0A916KA96_9BACL</name>
<dbReference type="PROSITE" id="PS51736">
    <property type="entry name" value="RECOMBINASES_3"/>
    <property type="match status" value="1"/>
</dbReference>
<protein>
    <recommendedName>
        <fullName evidence="1">Resolvase/invertase-type recombinase catalytic domain-containing protein</fullName>
    </recommendedName>
</protein>
<feature type="domain" description="Resolvase/invertase-type recombinase catalytic" evidence="1">
    <location>
        <begin position="1"/>
        <end position="35"/>
    </location>
</feature>
<organism evidence="2 3">
    <name type="scientific">Paenibacillus solanacearum</name>
    <dbReference type="NCBI Taxonomy" id="2048548"/>
    <lineage>
        <taxon>Bacteria</taxon>
        <taxon>Bacillati</taxon>
        <taxon>Bacillota</taxon>
        <taxon>Bacilli</taxon>
        <taxon>Bacillales</taxon>
        <taxon>Paenibacillaceae</taxon>
        <taxon>Paenibacillus</taxon>
    </lineage>
</organism>
<proteinExistence type="predicted"/>
<keyword evidence="3" id="KW-1185">Reference proteome</keyword>
<evidence type="ECO:0000259" key="1">
    <source>
        <dbReference type="PROSITE" id="PS51736"/>
    </source>
</evidence>
<dbReference type="Proteomes" id="UP000693672">
    <property type="component" value="Unassembled WGS sequence"/>
</dbReference>
<evidence type="ECO:0000313" key="2">
    <source>
        <dbReference type="EMBL" id="CAG7649676.1"/>
    </source>
</evidence>
<comment type="caution">
    <text evidence="2">The sequence shown here is derived from an EMBL/GenBank/DDBJ whole genome shotgun (WGS) entry which is preliminary data.</text>
</comment>
<accession>A0A916KA96</accession>
<dbReference type="AlphaFoldDB" id="A0A916KA96"/>